<dbReference type="SFLD" id="SFLDG01129">
    <property type="entry name" value="C1.5:_HAD__Beta-PGM__Phosphata"/>
    <property type="match status" value="1"/>
</dbReference>
<dbReference type="GO" id="GO:0050308">
    <property type="term" value="F:sugar-phosphatase activity"/>
    <property type="evidence" value="ECO:0007669"/>
    <property type="project" value="TreeGrafter"/>
</dbReference>
<dbReference type="InterPro" id="IPR023198">
    <property type="entry name" value="PGP-like_dom2"/>
</dbReference>
<keyword evidence="2" id="KW-1185">Reference proteome</keyword>
<dbReference type="Pfam" id="PF13419">
    <property type="entry name" value="HAD_2"/>
    <property type="match status" value="1"/>
</dbReference>
<evidence type="ECO:0000313" key="1">
    <source>
        <dbReference type="EMBL" id="TKK67656.1"/>
    </source>
</evidence>
<keyword evidence="1" id="KW-0378">Hydrolase</keyword>
<dbReference type="SFLD" id="SFLDS00003">
    <property type="entry name" value="Haloacid_Dehalogenase"/>
    <property type="match status" value="1"/>
</dbReference>
<proteinExistence type="predicted"/>
<dbReference type="Proteomes" id="UP000305848">
    <property type="component" value="Unassembled WGS sequence"/>
</dbReference>
<evidence type="ECO:0000313" key="2">
    <source>
        <dbReference type="Proteomes" id="UP000305848"/>
    </source>
</evidence>
<dbReference type="InterPro" id="IPR036412">
    <property type="entry name" value="HAD-like_sf"/>
</dbReference>
<accession>A0A4U3L299</accession>
<dbReference type="RefSeq" id="WP_137262221.1">
    <property type="nucleotide sequence ID" value="NZ_SZQL01000010.1"/>
</dbReference>
<dbReference type="Gene3D" id="1.10.150.240">
    <property type="entry name" value="Putative phosphatase, domain 2"/>
    <property type="match status" value="1"/>
</dbReference>
<dbReference type="InterPro" id="IPR006439">
    <property type="entry name" value="HAD-SF_hydro_IA"/>
</dbReference>
<dbReference type="InterPro" id="IPR041492">
    <property type="entry name" value="HAD_2"/>
</dbReference>
<dbReference type="PRINTS" id="PR00413">
    <property type="entry name" value="HADHALOGNASE"/>
</dbReference>
<dbReference type="SUPFAM" id="SSF56784">
    <property type="entry name" value="HAD-like"/>
    <property type="match status" value="1"/>
</dbReference>
<reference evidence="1 2" key="1">
    <citation type="submission" date="2019-05" db="EMBL/GenBank/DDBJ databases">
        <title>Panacibacter sp. strain 17mud1-8 Genome sequencing and assembly.</title>
        <authorList>
            <person name="Chhetri G."/>
        </authorList>
    </citation>
    <scope>NUCLEOTIDE SEQUENCE [LARGE SCALE GENOMIC DNA]</scope>
    <source>
        <strain evidence="1 2">17mud1-8</strain>
    </source>
</reference>
<organism evidence="1 2">
    <name type="scientific">Ilyomonas limi</name>
    <dbReference type="NCBI Taxonomy" id="2575867"/>
    <lineage>
        <taxon>Bacteria</taxon>
        <taxon>Pseudomonadati</taxon>
        <taxon>Bacteroidota</taxon>
        <taxon>Chitinophagia</taxon>
        <taxon>Chitinophagales</taxon>
        <taxon>Chitinophagaceae</taxon>
        <taxon>Ilyomonas</taxon>
    </lineage>
</organism>
<name>A0A4U3L299_9BACT</name>
<protein>
    <submittedName>
        <fullName evidence="1">HAD family hydrolase</fullName>
    </submittedName>
</protein>
<dbReference type="PANTHER" id="PTHR43481">
    <property type="entry name" value="FRUCTOSE-1-PHOSPHATE PHOSPHATASE"/>
    <property type="match status" value="1"/>
</dbReference>
<dbReference type="SFLD" id="SFLDG01135">
    <property type="entry name" value="C1.5.6:_HAD__Beta-PGM__Phospha"/>
    <property type="match status" value="1"/>
</dbReference>
<dbReference type="InterPro" id="IPR051806">
    <property type="entry name" value="HAD-like_SPP"/>
</dbReference>
<dbReference type="EMBL" id="SZQL01000010">
    <property type="protein sequence ID" value="TKK67656.1"/>
    <property type="molecule type" value="Genomic_DNA"/>
</dbReference>
<comment type="caution">
    <text evidence="1">The sequence shown here is derived from an EMBL/GenBank/DDBJ whole genome shotgun (WGS) entry which is preliminary data.</text>
</comment>
<gene>
    <name evidence="1" type="ORF">FC093_12960</name>
</gene>
<sequence length="228" mass="25536">MQKVIKAIIFDLDGVIIDSNPEIEKFWHRWAKKTKRQLTRQNITEHIHGRKGVETLAALFNDIDDKTKEAIIKDAVEFDSQMNPEPIKGIYHFIQTLLQLKIPVGLVTSSHEKRALLMLQKQNLHNSFEAHVTAEEVTNGKPHPEPYLTIAKKLNQHPAYCLVFEDAISGVLSAKAAGMEVIGVNTEEAAQSLLNYGAACIISSFEELRVEQNILLGKNGISYTLQAP</sequence>
<dbReference type="PANTHER" id="PTHR43481:SF4">
    <property type="entry name" value="GLYCEROL-1-PHOSPHATE PHOSPHOHYDROLASE 1-RELATED"/>
    <property type="match status" value="1"/>
</dbReference>
<dbReference type="Gene3D" id="3.40.50.1000">
    <property type="entry name" value="HAD superfamily/HAD-like"/>
    <property type="match status" value="1"/>
</dbReference>
<dbReference type="InterPro" id="IPR023214">
    <property type="entry name" value="HAD_sf"/>
</dbReference>
<dbReference type="NCBIfam" id="TIGR01509">
    <property type="entry name" value="HAD-SF-IA-v3"/>
    <property type="match status" value="1"/>
</dbReference>
<dbReference type="AlphaFoldDB" id="A0A4U3L299"/>
<dbReference type="OrthoDB" id="9797743at2"/>